<accession>A0A8H7P5G1</accession>
<dbReference type="GO" id="GO:0002949">
    <property type="term" value="P:tRNA threonylcarbamoyladenosine modification"/>
    <property type="evidence" value="ECO:0007669"/>
    <property type="project" value="TreeGrafter"/>
</dbReference>
<dbReference type="PANTHER" id="PTHR15840">
    <property type="entry name" value="CGI-121 FAMILY MEMBER"/>
    <property type="match status" value="1"/>
</dbReference>
<evidence type="ECO:0000256" key="3">
    <source>
        <dbReference type="ARBA" id="ARBA00015316"/>
    </source>
</evidence>
<dbReference type="GO" id="GO:0000408">
    <property type="term" value="C:EKC/KEOPS complex"/>
    <property type="evidence" value="ECO:0007669"/>
    <property type="project" value="TreeGrafter"/>
</dbReference>
<evidence type="ECO:0000256" key="2">
    <source>
        <dbReference type="ARBA" id="ARBA00005546"/>
    </source>
</evidence>
<evidence type="ECO:0000313" key="9">
    <source>
        <dbReference type="EMBL" id="KAF9817229.1"/>
    </source>
</evidence>
<dbReference type="PANTHER" id="PTHR15840:SF10">
    <property type="entry name" value="EKC_KEOPS COMPLEX SUBUNIT TPRKB"/>
    <property type="match status" value="1"/>
</dbReference>
<keyword evidence="6 8" id="KW-0539">Nucleus</keyword>
<dbReference type="Pfam" id="PF08617">
    <property type="entry name" value="CGI-121"/>
    <property type="match status" value="1"/>
</dbReference>
<evidence type="ECO:0000313" key="10">
    <source>
        <dbReference type="Proteomes" id="UP000639403"/>
    </source>
</evidence>
<evidence type="ECO:0000256" key="1">
    <source>
        <dbReference type="ARBA" id="ARBA00004123"/>
    </source>
</evidence>
<dbReference type="InterPro" id="IPR036504">
    <property type="entry name" value="CGI121/TPRKB_sf"/>
</dbReference>
<keyword evidence="5" id="KW-0819">tRNA processing</keyword>
<sequence>MQTFRYDHFPLDVSCVHVGLFTNVTNAAQLRARLIQASLIQGEAGDVEREAVNFAFVEARLISSVLHLQTAVVHAILAQVQGSLRTKTVHSEILWALSPNNNASITEAIRRFGVSDETTALLVIRVSSPDLTDVEGRMQAIVSGNLSNLNELRQVTDWTNIRKYYKLNQDPALKIPGLEEARQHVIADEIVVSTVAMKSVLA</sequence>
<reference evidence="9" key="1">
    <citation type="submission" date="2020-11" db="EMBL/GenBank/DDBJ databases">
        <authorList>
            <person name="Koelle M."/>
            <person name="Horta M.A.C."/>
            <person name="Nowrousian M."/>
            <person name="Ohm R.A."/>
            <person name="Benz P."/>
            <person name="Pilgard A."/>
        </authorList>
    </citation>
    <scope>NUCLEOTIDE SEQUENCE</scope>
    <source>
        <strain evidence="9">FPRL280</strain>
    </source>
</reference>
<dbReference type="InterPro" id="IPR013926">
    <property type="entry name" value="CGI121/TPRKB"/>
</dbReference>
<evidence type="ECO:0000256" key="4">
    <source>
        <dbReference type="ARBA" id="ARBA00016009"/>
    </source>
</evidence>
<dbReference type="SUPFAM" id="SSF143870">
    <property type="entry name" value="PF0523-like"/>
    <property type="match status" value="1"/>
</dbReference>
<evidence type="ECO:0000256" key="7">
    <source>
        <dbReference type="ARBA" id="ARBA00025043"/>
    </source>
</evidence>
<comment type="similarity">
    <text evidence="2 8">Belongs to the CGI121/TPRKB family.</text>
</comment>
<evidence type="ECO:0000256" key="5">
    <source>
        <dbReference type="ARBA" id="ARBA00022694"/>
    </source>
</evidence>
<dbReference type="Gene3D" id="3.30.2380.10">
    <property type="entry name" value="CGI121/TPRKB"/>
    <property type="match status" value="1"/>
</dbReference>
<reference evidence="9" key="2">
    <citation type="journal article" name="Front. Microbiol.">
        <title>Degradative Capacity of Two Strains of Rhodonia placenta: From Phenotype to Genotype.</title>
        <authorList>
            <person name="Kolle M."/>
            <person name="Horta M.A.C."/>
            <person name="Nowrousian M."/>
            <person name="Ohm R.A."/>
            <person name="Benz J.P."/>
            <person name="Pilgard A."/>
        </authorList>
    </citation>
    <scope>NUCLEOTIDE SEQUENCE</scope>
    <source>
        <strain evidence="9">FPRL280</strain>
    </source>
</reference>
<comment type="subcellular location">
    <subcellularLocation>
        <location evidence="1">Nucleus</location>
    </subcellularLocation>
</comment>
<gene>
    <name evidence="9" type="ORF">IEO21_03593</name>
</gene>
<evidence type="ECO:0000256" key="8">
    <source>
        <dbReference type="RuleBase" id="RU004398"/>
    </source>
</evidence>
<protein>
    <recommendedName>
        <fullName evidence="4">EKC/KEOPS complex subunit CGI121</fullName>
    </recommendedName>
    <alternativeName>
        <fullName evidence="3">EKC/KEOPS complex subunit cgi121</fullName>
    </alternativeName>
</protein>
<dbReference type="EMBL" id="JADOXO010000046">
    <property type="protein sequence ID" value="KAF9817229.1"/>
    <property type="molecule type" value="Genomic_DNA"/>
</dbReference>
<name>A0A8H7P5G1_9APHY</name>
<dbReference type="Proteomes" id="UP000639403">
    <property type="component" value="Unassembled WGS sequence"/>
</dbReference>
<dbReference type="GO" id="GO:0005634">
    <property type="term" value="C:nucleus"/>
    <property type="evidence" value="ECO:0007669"/>
    <property type="project" value="UniProtKB-SubCell"/>
</dbReference>
<organism evidence="9 10">
    <name type="scientific">Rhodonia placenta</name>
    <dbReference type="NCBI Taxonomy" id="104341"/>
    <lineage>
        <taxon>Eukaryota</taxon>
        <taxon>Fungi</taxon>
        <taxon>Dikarya</taxon>
        <taxon>Basidiomycota</taxon>
        <taxon>Agaricomycotina</taxon>
        <taxon>Agaricomycetes</taxon>
        <taxon>Polyporales</taxon>
        <taxon>Adustoporiaceae</taxon>
        <taxon>Rhodonia</taxon>
    </lineage>
</organism>
<evidence type="ECO:0000256" key="6">
    <source>
        <dbReference type="ARBA" id="ARBA00023242"/>
    </source>
</evidence>
<comment type="caution">
    <text evidence="9">The sequence shown here is derived from an EMBL/GenBank/DDBJ whole genome shotgun (WGS) entry which is preliminary data.</text>
</comment>
<proteinExistence type="inferred from homology"/>
<dbReference type="GO" id="GO:0005829">
    <property type="term" value="C:cytosol"/>
    <property type="evidence" value="ECO:0007669"/>
    <property type="project" value="TreeGrafter"/>
</dbReference>
<dbReference type="AlphaFoldDB" id="A0A8H7P5G1"/>
<comment type="function">
    <text evidence="7">Component of the EKC/KEOPS complex that is required for the formation of a threonylcarbamoyl group on adenosine at position 37 (t(6)A37) in tRNAs that read codons beginning with adenine. The complex is probably involved in the transfer of the threonylcarbamoyl moiety of threonylcarbamoyl-AMP (TC-AMP) to the N6 group of A37. CGI121 acts as an allosteric effector that regulates the t(6)A activity of the complex. The EKC/KEOPS complex also promotes both telomere uncapping and telomere elongation. The complex is required for efficient recruitment of transcriptional coactivators. CGI121 is not required for tRNA modification.</text>
</comment>